<feature type="domain" description="Peptidase M28" evidence="2">
    <location>
        <begin position="95"/>
        <end position="283"/>
    </location>
</feature>
<keyword evidence="1" id="KW-1133">Transmembrane helix</keyword>
<keyword evidence="1" id="KW-0472">Membrane</keyword>
<gene>
    <name evidence="3" type="ORF">LQV63_10285</name>
</gene>
<comment type="caution">
    <text evidence="3">The sequence shown here is derived from an EMBL/GenBank/DDBJ whole genome shotgun (WGS) entry which is preliminary data.</text>
</comment>
<evidence type="ECO:0000256" key="1">
    <source>
        <dbReference type="SAM" id="Phobius"/>
    </source>
</evidence>
<reference evidence="3 4" key="1">
    <citation type="submission" date="2021-11" db="EMBL/GenBank/DDBJ databases">
        <title>Draft genome sequence of Paenibacillus profundus YoMME, a new Gram-positive bacteria with exoelectrogenic properties.</title>
        <authorList>
            <person name="Hubenova Y."/>
            <person name="Hubenova E."/>
            <person name="Manasiev Y."/>
            <person name="Peykov S."/>
            <person name="Mitov M."/>
        </authorList>
    </citation>
    <scope>NUCLEOTIDE SEQUENCE [LARGE SCALE GENOMIC DNA]</scope>
    <source>
        <strain evidence="3 4">YoMME</strain>
    </source>
</reference>
<dbReference type="Pfam" id="PF04389">
    <property type="entry name" value="Peptidase_M28"/>
    <property type="match status" value="1"/>
</dbReference>
<dbReference type="SUPFAM" id="SSF53187">
    <property type="entry name" value="Zn-dependent exopeptidases"/>
    <property type="match status" value="1"/>
</dbReference>
<feature type="transmembrane region" description="Helical" evidence="1">
    <location>
        <begin position="445"/>
        <end position="462"/>
    </location>
</feature>
<dbReference type="Proteomes" id="UP001199916">
    <property type="component" value="Unassembled WGS sequence"/>
</dbReference>
<protein>
    <submittedName>
        <fullName evidence="3">M28 family peptidase</fullName>
    </submittedName>
</protein>
<dbReference type="PANTHER" id="PTHR12147:SF26">
    <property type="entry name" value="PEPTIDASE M28 DOMAIN-CONTAINING PROTEIN"/>
    <property type="match status" value="1"/>
</dbReference>
<evidence type="ECO:0000313" key="3">
    <source>
        <dbReference type="EMBL" id="MCE5169701.1"/>
    </source>
</evidence>
<dbReference type="PANTHER" id="PTHR12147">
    <property type="entry name" value="METALLOPEPTIDASE M28 FAMILY MEMBER"/>
    <property type="match status" value="1"/>
</dbReference>
<evidence type="ECO:0000259" key="2">
    <source>
        <dbReference type="Pfam" id="PF04389"/>
    </source>
</evidence>
<dbReference type="EMBL" id="JAJNBZ010000006">
    <property type="protein sequence ID" value="MCE5169701.1"/>
    <property type="molecule type" value="Genomic_DNA"/>
</dbReference>
<feature type="transmembrane region" description="Helical" evidence="1">
    <location>
        <begin position="316"/>
        <end position="336"/>
    </location>
</feature>
<dbReference type="InterPro" id="IPR007484">
    <property type="entry name" value="Peptidase_M28"/>
</dbReference>
<proteinExistence type="predicted"/>
<sequence length="542" mass="59312">MAIIILLLISLTLWWESPPATKGADAEGHEFSAERAFKHVEVIAQHPHPVGSAENEKVRQYLLQQMEELGLNPKVDIYPWTIKRNDITESFDLHNIIGVLKGSQGGKVLMLTAHYDSTPFGPGANDDAVGVAALLETARALQAGPQLANDVWFVLTDGEEPGLLGATAFWNEGNYRETIGLVANFEARGSKGPAIMFQTSNDNGTLISEFASFAPAPVSNSLVGEIYKTMPNDTDLTVSLKAGIPGLNFAHADGWDKYHSPLDTPEYVSLATLQHHGDNALAAAKHFGNVDLSDVASANRVYFNWFGILIHYPQSMVLPLTLLLCAMWVFSLIFYIRKETVSLKGVASGLLAIVAGILLSLAAAYIYYKVIDVLGILKPEQGSPAPAVNPTFYNIGIVLLALFVYLIVTRFFKRRVNEMEMVLSGMLFFILLLVGTTWFLPGASYLFALPLCVHAIVVGCAMRRKHPAGMLNRAWAIILCAILPITLFTSLFHLLFTAMPLSSNIVCAALCSILFALLHPMMLRFISVRPPEHRADYSIISG</sequence>
<organism evidence="3 4">
    <name type="scientific">Paenibacillus profundus</name>
    <dbReference type="NCBI Taxonomy" id="1173085"/>
    <lineage>
        <taxon>Bacteria</taxon>
        <taxon>Bacillati</taxon>
        <taxon>Bacillota</taxon>
        <taxon>Bacilli</taxon>
        <taxon>Bacillales</taxon>
        <taxon>Paenibacillaceae</taxon>
        <taxon>Paenibacillus</taxon>
    </lineage>
</organism>
<accession>A0ABS8YH74</accession>
<keyword evidence="4" id="KW-1185">Reference proteome</keyword>
<dbReference type="Gene3D" id="3.40.630.10">
    <property type="entry name" value="Zn peptidases"/>
    <property type="match status" value="1"/>
</dbReference>
<feature type="transmembrane region" description="Helical" evidence="1">
    <location>
        <begin position="421"/>
        <end position="439"/>
    </location>
</feature>
<keyword evidence="1" id="KW-0812">Transmembrane</keyword>
<evidence type="ECO:0000313" key="4">
    <source>
        <dbReference type="Proteomes" id="UP001199916"/>
    </source>
</evidence>
<feature type="transmembrane region" description="Helical" evidence="1">
    <location>
        <begin position="501"/>
        <end position="519"/>
    </location>
</feature>
<feature type="transmembrane region" description="Helical" evidence="1">
    <location>
        <begin position="391"/>
        <end position="409"/>
    </location>
</feature>
<feature type="transmembrane region" description="Helical" evidence="1">
    <location>
        <begin position="348"/>
        <end position="371"/>
    </location>
</feature>
<feature type="transmembrane region" description="Helical" evidence="1">
    <location>
        <begin position="474"/>
        <end position="495"/>
    </location>
</feature>
<name>A0ABS8YH74_9BACL</name>
<dbReference type="InterPro" id="IPR045175">
    <property type="entry name" value="M28_fam"/>
</dbReference>
<dbReference type="RefSeq" id="WP_233696617.1">
    <property type="nucleotide sequence ID" value="NZ_JAJNBZ010000006.1"/>
</dbReference>